<keyword evidence="2" id="KW-1185">Reference proteome</keyword>
<gene>
    <name evidence="1" type="ORF">HF878_09170</name>
</gene>
<dbReference type="RefSeq" id="WP_170077893.1">
    <property type="nucleotide sequence ID" value="NZ_JABAFA010000041.1"/>
</dbReference>
<sequence length="103" mass="11870">MFAWVEISDEKKGCREIQYSLGQDMSLDGRISYDCRTGEMQLECLSDGASPQATRDFMEALQERLKSEPWGSGQAVCVSYERSDAAYLQHWRLRKQASFVRFC</sequence>
<dbReference type="Proteomes" id="UP000543804">
    <property type="component" value="Unassembled WGS sequence"/>
</dbReference>
<evidence type="ECO:0000313" key="1">
    <source>
        <dbReference type="EMBL" id="NMD99627.1"/>
    </source>
</evidence>
<comment type="caution">
    <text evidence="1">The sequence shown here is derived from an EMBL/GenBank/DDBJ whole genome shotgun (WGS) entry which is preliminary data.</text>
</comment>
<protein>
    <submittedName>
        <fullName evidence="1">Uncharacterized protein</fullName>
    </submittedName>
</protein>
<accession>A0A848BEJ9</accession>
<evidence type="ECO:0000313" key="2">
    <source>
        <dbReference type="Proteomes" id="UP000543804"/>
    </source>
</evidence>
<organism evidence="1 2">
    <name type="scientific">Selenomonas bovis</name>
    <dbReference type="NCBI Taxonomy" id="416586"/>
    <lineage>
        <taxon>Bacteria</taxon>
        <taxon>Bacillati</taxon>
        <taxon>Bacillota</taxon>
        <taxon>Negativicutes</taxon>
        <taxon>Selenomonadales</taxon>
        <taxon>Selenomonadaceae</taxon>
        <taxon>Selenomonas</taxon>
    </lineage>
</organism>
<proteinExistence type="predicted"/>
<dbReference type="AlphaFoldDB" id="A0A848BEJ9"/>
<reference evidence="1 2" key="1">
    <citation type="submission" date="2020-04" db="EMBL/GenBank/DDBJ databases">
        <authorList>
            <person name="Hitch T.C.A."/>
            <person name="Wylensek D."/>
            <person name="Clavel T."/>
        </authorList>
    </citation>
    <scope>NUCLEOTIDE SEQUENCE [LARGE SCALE GENOMIC DNA]</scope>
    <source>
        <strain evidence="1 2">PG-130-P53-12</strain>
    </source>
</reference>
<dbReference type="EMBL" id="JABAFA010000041">
    <property type="protein sequence ID" value="NMD99627.1"/>
    <property type="molecule type" value="Genomic_DNA"/>
</dbReference>
<name>A0A848BEJ9_9FIRM</name>